<gene>
    <name evidence="1" type="ORF">Bpfe_011053</name>
</gene>
<proteinExistence type="predicted"/>
<evidence type="ECO:0000313" key="1">
    <source>
        <dbReference type="EMBL" id="KAK0059592.1"/>
    </source>
</evidence>
<dbReference type="AlphaFoldDB" id="A0AAD8BRK3"/>
<accession>A0AAD8BRK3</accession>
<protein>
    <submittedName>
        <fullName evidence="1">MAM and LDL-receptor class A domain-containing protein 1</fullName>
    </submittedName>
</protein>
<reference evidence="1" key="1">
    <citation type="journal article" date="2023" name="PLoS Negl. Trop. Dis.">
        <title>A genome sequence for Biomphalaria pfeifferi, the major vector snail for the human-infecting parasite Schistosoma mansoni.</title>
        <authorList>
            <person name="Bu L."/>
            <person name="Lu L."/>
            <person name="Laidemitt M.R."/>
            <person name="Zhang S.M."/>
            <person name="Mutuku M."/>
            <person name="Mkoji G."/>
            <person name="Steinauer M."/>
            <person name="Loker E.S."/>
        </authorList>
    </citation>
    <scope>NUCLEOTIDE SEQUENCE</scope>
    <source>
        <strain evidence="1">KasaAsao</strain>
    </source>
</reference>
<dbReference type="EMBL" id="JASAOG010000041">
    <property type="protein sequence ID" value="KAK0059592.1"/>
    <property type="molecule type" value="Genomic_DNA"/>
</dbReference>
<organism evidence="1 2">
    <name type="scientific">Biomphalaria pfeifferi</name>
    <name type="common">Bloodfluke planorb</name>
    <name type="synonym">Freshwater snail</name>
    <dbReference type="NCBI Taxonomy" id="112525"/>
    <lineage>
        <taxon>Eukaryota</taxon>
        <taxon>Metazoa</taxon>
        <taxon>Spiralia</taxon>
        <taxon>Lophotrochozoa</taxon>
        <taxon>Mollusca</taxon>
        <taxon>Gastropoda</taxon>
        <taxon>Heterobranchia</taxon>
        <taxon>Euthyneura</taxon>
        <taxon>Panpulmonata</taxon>
        <taxon>Hygrophila</taxon>
        <taxon>Lymnaeoidea</taxon>
        <taxon>Planorbidae</taxon>
        <taxon>Biomphalaria</taxon>
    </lineage>
</organism>
<evidence type="ECO:0000313" key="2">
    <source>
        <dbReference type="Proteomes" id="UP001233172"/>
    </source>
</evidence>
<feature type="non-terminal residue" evidence="1">
    <location>
        <position position="1"/>
    </location>
</feature>
<keyword evidence="2" id="KW-1185">Reference proteome</keyword>
<name>A0AAD8BRK3_BIOPF</name>
<comment type="caution">
    <text evidence="1">The sequence shown here is derived from an EMBL/GenBank/DDBJ whole genome shotgun (WGS) entry which is preliminary data.</text>
</comment>
<reference evidence="1" key="2">
    <citation type="submission" date="2023-04" db="EMBL/GenBank/DDBJ databases">
        <authorList>
            <person name="Bu L."/>
            <person name="Lu L."/>
            <person name="Laidemitt M.R."/>
            <person name="Zhang S.M."/>
            <person name="Mutuku M."/>
            <person name="Mkoji G."/>
            <person name="Steinauer M."/>
            <person name="Loker E.S."/>
        </authorList>
    </citation>
    <scope>NUCLEOTIDE SEQUENCE</scope>
    <source>
        <strain evidence="1">KasaAsao</strain>
        <tissue evidence="1">Whole Snail</tissue>
    </source>
</reference>
<dbReference type="Proteomes" id="UP001233172">
    <property type="component" value="Unassembled WGS sequence"/>
</dbReference>
<feature type="non-terminal residue" evidence="1">
    <location>
        <position position="53"/>
    </location>
</feature>
<sequence>SLNGDVHLSYCSFNSTDSCGYTKLSGSTSFYLLHTGSSTLTGPQVEHSTGINT</sequence>